<accession>A0AAV3BI04</accession>
<sequence>MLSANSAASVVNKRVFLCHPPTNLFRQKIKSVLSISQ</sequence>
<protein>
    <submittedName>
        <fullName evidence="1">Uncharacterized protein</fullName>
    </submittedName>
</protein>
<proteinExistence type="predicted"/>
<dbReference type="Proteomes" id="UP000004430">
    <property type="component" value="Unassembled WGS sequence"/>
</dbReference>
<name>A0AAV3BI04_YERPE</name>
<dbReference type="EMBL" id="AAOS02000006">
    <property type="protein sequence ID" value="EDR33590.1"/>
    <property type="molecule type" value="Genomic_DNA"/>
</dbReference>
<dbReference type="AlphaFoldDB" id="A0AAV3BI04"/>
<organism evidence="1 2">
    <name type="scientific">Yersinia pestis biovar Orientalis str. IP275</name>
    <dbReference type="NCBI Taxonomy" id="373665"/>
    <lineage>
        <taxon>Bacteria</taxon>
        <taxon>Pseudomonadati</taxon>
        <taxon>Pseudomonadota</taxon>
        <taxon>Gammaproteobacteria</taxon>
        <taxon>Enterobacterales</taxon>
        <taxon>Yersiniaceae</taxon>
        <taxon>Yersinia</taxon>
    </lineage>
</organism>
<gene>
    <name evidence="1" type="ORF">YPIP275_1910</name>
</gene>
<reference evidence="1 2" key="1">
    <citation type="submission" date="2008-01" db="EMBL/GenBank/DDBJ databases">
        <title>Yersinia pestis Strain IP275 project at JCVI/TIGR.</title>
        <authorList>
            <person name="Ravel J."/>
            <person name="Eppinger M."/>
            <person name="Fricke W.F."/>
            <person name="Rosovitz M."/>
            <person name="Lindler L.E."/>
            <person name="Bearden S."/>
            <person name="Shriefer M."/>
        </authorList>
    </citation>
    <scope>NUCLEOTIDE SEQUENCE [LARGE SCALE GENOMIC DNA]</scope>
    <source>
        <strain evidence="1 2">IP275</strain>
    </source>
</reference>
<evidence type="ECO:0000313" key="2">
    <source>
        <dbReference type="Proteomes" id="UP000004430"/>
    </source>
</evidence>
<comment type="caution">
    <text evidence="1">The sequence shown here is derived from an EMBL/GenBank/DDBJ whole genome shotgun (WGS) entry which is preliminary data.</text>
</comment>
<evidence type="ECO:0000313" key="1">
    <source>
        <dbReference type="EMBL" id="EDR33590.1"/>
    </source>
</evidence>
<reference evidence="1 2" key="2">
    <citation type="submission" date="2010-03" db="EMBL/GenBank/DDBJ databases">
        <authorList>
            <person name="Payne S.H."/>
            <person name="Sutton G.G."/>
        </authorList>
    </citation>
    <scope>NUCLEOTIDE SEQUENCE [LARGE SCALE GENOMIC DNA]</scope>
    <source>
        <strain evidence="1 2">IP275</strain>
    </source>
</reference>